<evidence type="ECO:0000313" key="2">
    <source>
        <dbReference type="Proteomes" id="UP001488805"/>
    </source>
</evidence>
<protein>
    <submittedName>
        <fullName evidence="1">Uncharacterized protein</fullName>
    </submittedName>
</protein>
<comment type="caution">
    <text evidence="1">The sequence shown here is derived from an EMBL/GenBank/DDBJ whole genome shotgun (WGS) entry which is preliminary data.</text>
</comment>
<dbReference type="EMBL" id="JBCEZU010000538">
    <property type="protein sequence ID" value="KAK9517651.1"/>
    <property type="molecule type" value="Genomic_DNA"/>
</dbReference>
<organism evidence="1 2">
    <name type="scientific">Zoarces viviparus</name>
    <name type="common">Viviparous eelpout</name>
    <name type="synonym">Blennius viviparus</name>
    <dbReference type="NCBI Taxonomy" id="48416"/>
    <lineage>
        <taxon>Eukaryota</taxon>
        <taxon>Metazoa</taxon>
        <taxon>Chordata</taxon>
        <taxon>Craniata</taxon>
        <taxon>Vertebrata</taxon>
        <taxon>Euteleostomi</taxon>
        <taxon>Actinopterygii</taxon>
        <taxon>Neopterygii</taxon>
        <taxon>Teleostei</taxon>
        <taxon>Neoteleostei</taxon>
        <taxon>Acanthomorphata</taxon>
        <taxon>Eupercaria</taxon>
        <taxon>Perciformes</taxon>
        <taxon>Cottioidei</taxon>
        <taxon>Zoarcales</taxon>
        <taxon>Zoarcidae</taxon>
        <taxon>Zoarcinae</taxon>
        <taxon>Zoarces</taxon>
    </lineage>
</organism>
<dbReference type="AlphaFoldDB" id="A0AAW1E570"/>
<evidence type="ECO:0000313" key="1">
    <source>
        <dbReference type="EMBL" id="KAK9517651.1"/>
    </source>
</evidence>
<reference evidence="1 2" key="1">
    <citation type="journal article" date="2024" name="Genome Biol. Evol.">
        <title>Chromosome-level genome assembly of the viviparous eelpout Zoarces viviparus.</title>
        <authorList>
            <person name="Fuhrmann N."/>
            <person name="Brasseur M.V."/>
            <person name="Bakowski C.E."/>
            <person name="Podsiadlowski L."/>
            <person name="Prost S."/>
            <person name="Krehenwinkel H."/>
            <person name="Mayer C."/>
        </authorList>
    </citation>
    <scope>NUCLEOTIDE SEQUENCE [LARGE SCALE GENOMIC DNA]</scope>
    <source>
        <strain evidence="1">NO-MEL_2022_Ind0_liver</strain>
    </source>
</reference>
<sequence length="76" mass="8674">MPYLLDAEIGKMFLGKEDLFGNGKDILFRNYWKWLHLKMTPMTCLLSHFASEPFRCSQAICLLLRQGGPKDGPNAV</sequence>
<keyword evidence="2" id="KW-1185">Reference proteome</keyword>
<proteinExistence type="predicted"/>
<gene>
    <name evidence="1" type="ORF">VZT92_023001</name>
</gene>
<dbReference type="Proteomes" id="UP001488805">
    <property type="component" value="Unassembled WGS sequence"/>
</dbReference>
<accession>A0AAW1E570</accession>
<name>A0AAW1E570_ZOAVI</name>